<accession>A0ABZ3CDQ6</accession>
<evidence type="ECO:0000313" key="2">
    <source>
        <dbReference type="Proteomes" id="UP001434337"/>
    </source>
</evidence>
<keyword evidence="2" id="KW-1185">Reference proteome</keyword>
<dbReference type="EMBL" id="CP115965">
    <property type="protein sequence ID" value="WZX00137.1"/>
    <property type="molecule type" value="Genomic_DNA"/>
</dbReference>
<name>A0ABZ3CDQ6_9ACTN</name>
<gene>
    <name evidence="1" type="ORF">PCC79_08140</name>
</gene>
<dbReference type="RefSeq" id="WP_342373517.1">
    <property type="nucleotide sequence ID" value="NZ_CP115965.1"/>
</dbReference>
<reference evidence="1 2" key="1">
    <citation type="journal article" date="2023" name="Environ Microbiome">
        <title>A coral-associated actinobacterium mitigates coral bleaching under heat stress.</title>
        <authorList>
            <person name="Li J."/>
            <person name="Zou Y."/>
            <person name="Li Q."/>
            <person name="Zhang J."/>
            <person name="Bourne D.G."/>
            <person name="Lyu Y."/>
            <person name="Liu C."/>
            <person name="Zhang S."/>
        </authorList>
    </citation>
    <scope>NUCLEOTIDE SEQUENCE [LARGE SCALE GENOMIC DNA]</scope>
    <source>
        <strain evidence="1 2">SCSIO 13291</strain>
    </source>
</reference>
<organism evidence="1 2">
    <name type="scientific">Propioniciclava soli</name>
    <dbReference type="NCBI Taxonomy" id="2775081"/>
    <lineage>
        <taxon>Bacteria</taxon>
        <taxon>Bacillati</taxon>
        <taxon>Actinomycetota</taxon>
        <taxon>Actinomycetes</taxon>
        <taxon>Propionibacteriales</taxon>
        <taxon>Propionibacteriaceae</taxon>
        <taxon>Propioniciclava</taxon>
    </lineage>
</organism>
<protein>
    <submittedName>
        <fullName evidence="1">Uncharacterized protein</fullName>
    </submittedName>
</protein>
<proteinExistence type="predicted"/>
<sequence>MTNPADLATIVGRVDLLLGRAVALTASRWDIPAELIGRAMQLSLAASDDLPPAERVHLSADELRMGSAADYLEAALEALDEIPADERAHHFDLGELRTAVLDARCALEVIERQTV</sequence>
<dbReference type="Proteomes" id="UP001434337">
    <property type="component" value="Chromosome"/>
</dbReference>
<evidence type="ECO:0000313" key="1">
    <source>
        <dbReference type="EMBL" id="WZX00137.1"/>
    </source>
</evidence>